<feature type="compositionally biased region" description="Low complexity" evidence="9">
    <location>
        <begin position="385"/>
        <end position="419"/>
    </location>
</feature>
<evidence type="ECO:0000256" key="6">
    <source>
        <dbReference type="ARBA" id="ARBA00023242"/>
    </source>
</evidence>
<feature type="compositionally biased region" description="Basic and acidic residues" evidence="9">
    <location>
        <begin position="297"/>
        <end position="307"/>
    </location>
</feature>
<reference evidence="11" key="1">
    <citation type="submission" date="2025-08" db="UniProtKB">
        <authorList>
            <consortium name="RefSeq"/>
        </authorList>
    </citation>
    <scope>IDENTIFICATION</scope>
    <source>
        <tissue evidence="11">Testes</tissue>
    </source>
</reference>
<dbReference type="Pfam" id="PF05793">
    <property type="entry name" value="TFIIF_alpha"/>
    <property type="match status" value="1"/>
</dbReference>
<feature type="compositionally biased region" description="Basic residues" evidence="9">
    <location>
        <begin position="241"/>
        <end position="261"/>
    </location>
</feature>
<dbReference type="Gene3D" id="1.10.10.10">
    <property type="entry name" value="Winged helix-like DNA-binding domain superfamily/Winged helix DNA-binding domain"/>
    <property type="match status" value="1"/>
</dbReference>
<dbReference type="InterPro" id="IPR036390">
    <property type="entry name" value="WH_DNA-bd_sf"/>
</dbReference>
<dbReference type="InterPro" id="IPR036388">
    <property type="entry name" value="WH-like_DNA-bd_sf"/>
</dbReference>
<dbReference type="PANTHER" id="PTHR13011:SF0">
    <property type="entry name" value="GENERAL TRANSCRIPTION FACTOR IIF SUBUNIT 1"/>
    <property type="match status" value="1"/>
</dbReference>
<evidence type="ECO:0000256" key="3">
    <source>
        <dbReference type="ARBA" id="ARBA00023015"/>
    </source>
</evidence>
<feature type="compositionally biased region" description="Acidic residues" evidence="9">
    <location>
        <begin position="265"/>
        <end position="278"/>
    </location>
</feature>
<dbReference type="SUPFAM" id="SSF50916">
    <property type="entry name" value="Rap30/74 interaction domains"/>
    <property type="match status" value="1"/>
</dbReference>
<dbReference type="InterPro" id="IPR011039">
    <property type="entry name" value="TFIIF_interaction"/>
</dbReference>
<feature type="compositionally biased region" description="Acidic residues" evidence="9">
    <location>
        <begin position="310"/>
        <end position="322"/>
    </location>
</feature>
<accession>A0ABM0GJI9</accession>
<evidence type="ECO:0000256" key="7">
    <source>
        <dbReference type="ARBA" id="ARBA00025232"/>
    </source>
</evidence>
<evidence type="ECO:0000256" key="9">
    <source>
        <dbReference type="SAM" id="MobiDB-lite"/>
    </source>
</evidence>
<sequence>MASTSRAGGNFGVAAPSNEYNEFSVRVPKNTGKKYSIMKINSNEKIDISKWPQTKIERENNMREFKPDDEVIPTHGAGSEFGRERREEARKKKYGIITKSYKPEHQPWILKQSGKNGKRYKGKKEGGITDNSSYYIFMQGPDGAFEAFPLDSWYNFTPTITYKTLNAEEAEEEYGRRDKVMNYFSIMVKKRLKEEDDEEDGKVTLQQIKNIDGLQITEGDEYQGFMSEEDEDSDDEDGVEKKKKPKTKPKSKEKSTKKKKKKESDDEEEPLEESDEGDFDGREFDYLSEASSEGELETTKDDLKGLDQELSGDEDEESDVENEENKEGNEEEDANKKAEATKEKEVFQSSDSGSDSDDSDDLDKTELKSALFIQKSEKSQKKSSNRASPSASGSSSRSGTPTTLLDAAVTSSTLTAVASKLQHNKRKGIDDGPPSKRAKGSPAPASGTRTPVGDIGITEDMVMRYLKRKPMTTKDLLHKLRAKKTGMKRDEIVRTLTDIIRKLNPQKINHKDKTLWFIKS</sequence>
<proteinExistence type="inferred from homology"/>
<dbReference type="InterPro" id="IPR018247">
    <property type="entry name" value="EF_Hand_1_Ca_BS"/>
</dbReference>
<keyword evidence="5 8" id="KW-0804">Transcription</keyword>
<evidence type="ECO:0000313" key="10">
    <source>
        <dbReference type="Proteomes" id="UP000694865"/>
    </source>
</evidence>
<keyword evidence="10" id="KW-1185">Reference proteome</keyword>
<evidence type="ECO:0000256" key="8">
    <source>
        <dbReference type="RuleBase" id="RU366044"/>
    </source>
</evidence>
<dbReference type="InterPro" id="IPR008851">
    <property type="entry name" value="TFIIF-alpha"/>
</dbReference>
<feature type="region of interest" description="Disordered" evidence="9">
    <location>
        <begin position="64"/>
        <end position="87"/>
    </location>
</feature>
<feature type="compositionally biased region" description="Acidic residues" evidence="9">
    <location>
        <begin position="227"/>
        <end position="238"/>
    </location>
</feature>
<comment type="function">
    <text evidence="7 8">TFIIF is a general transcription initiation factor that binds to RNA polymerase II and helps to recruit it to the initiation complex in collaboration with TFIIB. It promotes transcription elongation.</text>
</comment>
<feature type="compositionally biased region" description="Basic and acidic residues" evidence="9">
    <location>
        <begin position="323"/>
        <end position="346"/>
    </location>
</feature>
<dbReference type="SUPFAM" id="SSF46785">
    <property type="entry name" value="Winged helix' DNA-binding domain"/>
    <property type="match status" value="1"/>
</dbReference>
<dbReference type="PANTHER" id="PTHR13011">
    <property type="entry name" value="TFIIF-ALPHA"/>
    <property type="match status" value="1"/>
</dbReference>
<evidence type="ECO:0000256" key="4">
    <source>
        <dbReference type="ARBA" id="ARBA00023125"/>
    </source>
</evidence>
<keyword evidence="4 8" id="KW-0238">DNA-binding</keyword>
<dbReference type="RefSeq" id="XP_002731241.1">
    <property type="nucleotide sequence ID" value="XM_002731195.2"/>
</dbReference>
<comment type="similarity">
    <text evidence="2 8">Belongs to the TFIIF alpha subunit family.</text>
</comment>
<dbReference type="GeneID" id="100373010"/>
<protein>
    <recommendedName>
        <fullName evidence="8">Transcription initiation factor IIF subunit alpha</fullName>
    </recommendedName>
</protein>
<keyword evidence="6 8" id="KW-0539">Nucleus</keyword>
<name>A0ABM0GJI9_SACKO</name>
<evidence type="ECO:0000313" key="11">
    <source>
        <dbReference type="RefSeq" id="XP_002731241.1"/>
    </source>
</evidence>
<dbReference type="Proteomes" id="UP000694865">
    <property type="component" value="Unplaced"/>
</dbReference>
<evidence type="ECO:0000256" key="5">
    <source>
        <dbReference type="ARBA" id="ARBA00023163"/>
    </source>
</evidence>
<evidence type="ECO:0000256" key="1">
    <source>
        <dbReference type="ARBA" id="ARBA00004123"/>
    </source>
</evidence>
<organism evidence="10 11">
    <name type="scientific">Saccoglossus kowalevskii</name>
    <name type="common">Acorn worm</name>
    <dbReference type="NCBI Taxonomy" id="10224"/>
    <lineage>
        <taxon>Eukaryota</taxon>
        <taxon>Metazoa</taxon>
        <taxon>Hemichordata</taxon>
        <taxon>Enteropneusta</taxon>
        <taxon>Harrimaniidae</taxon>
        <taxon>Saccoglossus</taxon>
    </lineage>
</organism>
<comment type="subcellular location">
    <subcellularLocation>
        <location evidence="1 8">Nucleus</location>
    </subcellularLocation>
</comment>
<gene>
    <name evidence="11" type="primary">LOC100373010</name>
</gene>
<dbReference type="PROSITE" id="PS00018">
    <property type="entry name" value="EF_HAND_1"/>
    <property type="match status" value="1"/>
</dbReference>
<evidence type="ECO:0000256" key="2">
    <source>
        <dbReference type="ARBA" id="ARBA00005249"/>
    </source>
</evidence>
<keyword evidence="3 8" id="KW-0805">Transcription regulation</keyword>
<feature type="region of interest" description="Disordered" evidence="9">
    <location>
        <begin position="209"/>
        <end position="454"/>
    </location>
</feature>